<keyword evidence="2" id="KW-1185">Reference proteome</keyword>
<accession>A0A3E0HHC1</accession>
<protein>
    <submittedName>
        <fullName evidence="1">Uncharacterized protein DUF4374</fullName>
    </submittedName>
</protein>
<reference evidence="1 2" key="1">
    <citation type="submission" date="2018-08" db="EMBL/GenBank/DDBJ databases">
        <title>Genomic Encyclopedia of Type Strains, Phase IV (KMG-IV): sequencing the most valuable type-strain genomes for metagenomic binning, comparative biology and taxonomic classification.</title>
        <authorList>
            <person name="Goeker M."/>
        </authorList>
    </citation>
    <scope>NUCLEOTIDE SEQUENCE [LARGE SCALE GENOMIC DNA]</scope>
    <source>
        <strain evidence="1 2">DSM 18841</strain>
    </source>
</reference>
<comment type="caution">
    <text evidence="1">The sequence shown here is derived from an EMBL/GenBank/DDBJ whole genome shotgun (WGS) entry which is preliminary data.</text>
</comment>
<dbReference type="EMBL" id="QUNS01000009">
    <property type="protein sequence ID" value="REH45837.1"/>
    <property type="molecule type" value="Genomic_DNA"/>
</dbReference>
<dbReference type="AlphaFoldDB" id="A0A3E0HHC1"/>
<name>A0A3E0HHC1_9FLAO</name>
<proteinExistence type="predicted"/>
<evidence type="ECO:0000313" key="1">
    <source>
        <dbReference type="EMBL" id="REH45837.1"/>
    </source>
</evidence>
<gene>
    <name evidence="1" type="ORF">C7448_10989</name>
</gene>
<dbReference type="Pfam" id="PF14298">
    <property type="entry name" value="DUF4374"/>
    <property type="match status" value="2"/>
</dbReference>
<dbReference type="RefSeq" id="WP_115902023.1">
    <property type="nucleotide sequence ID" value="NZ_QUNS01000009.1"/>
</dbReference>
<dbReference type="OrthoDB" id="738440at2"/>
<evidence type="ECO:0000313" key="2">
    <source>
        <dbReference type="Proteomes" id="UP000256884"/>
    </source>
</evidence>
<sequence length="415" mass="45501">MKYKNLYSALFIAAAIFTSCSDDDTPKQGETPQKGAKYLITATPKASEGVADYILTTDNLSQGKISTVGNGIEQDGTYRYYVTSNNKFFSLLYGQGNPGAVTTYQLNNKGTLDKLSNFQSETVQAFAPVKDDLLLMKISRSSDSPIASWYRLDTRTSQFVAEGQINTKDLANKENGELAFFTWITQVGDYVYLPYYTIKGNSTDRFGTAYPNEANIAVYSYPEMEYVKTIHDDRTSHIGRYFNNGLSVDEKGDAYAFSSSIATTNGEITSTKPSAITRIKKGETAFDQTFYYNIEEASGNRYITSHLYLGNGKFLVNLHDTASKGTYSTGKDLAIVDVYAKTLTDVTGLPTKEDIESIASKGHYVSKAEGIVYIGITTKTGSYVYNIDATTAKATQGIEVEGGTITAISKLNPVK</sequence>
<organism evidence="1 2">
    <name type="scientific">Tenacibaculum gallaicum</name>
    <dbReference type="NCBI Taxonomy" id="561505"/>
    <lineage>
        <taxon>Bacteria</taxon>
        <taxon>Pseudomonadati</taxon>
        <taxon>Bacteroidota</taxon>
        <taxon>Flavobacteriia</taxon>
        <taxon>Flavobacteriales</taxon>
        <taxon>Flavobacteriaceae</taxon>
        <taxon>Tenacibaculum</taxon>
    </lineage>
</organism>
<dbReference type="InterPro" id="IPR025401">
    <property type="entry name" value="DUF4374"/>
</dbReference>
<dbReference type="PROSITE" id="PS51257">
    <property type="entry name" value="PROKAR_LIPOPROTEIN"/>
    <property type="match status" value="1"/>
</dbReference>
<dbReference type="Proteomes" id="UP000256884">
    <property type="component" value="Unassembled WGS sequence"/>
</dbReference>